<dbReference type="EMBL" id="AUWU02000005">
    <property type="protein sequence ID" value="KAH0573199.1"/>
    <property type="molecule type" value="Genomic_DNA"/>
</dbReference>
<reference evidence="1 2" key="1">
    <citation type="journal article" date="2014" name="PLoS Genet.">
        <title>The Genome of Spironucleus salmonicida Highlights a Fish Pathogen Adapted to Fluctuating Environments.</title>
        <authorList>
            <person name="Xu F."/>
            <person name="Jerlstrom-Hultqvist J."/>
            <person name="Einarsson E."/>
            <person name="Astvaldsson A."/>
            <person name="Svard S.G."/>
            <person name="Andersson J.O."/>
        </authorList>
    </citation>
    <scope>NUCLEOTIDE SEQUENCE</scope>
    <source>
        <strain evidence="2">ATCC 50377</strain>
    </source>
</reference>
<accession>V6LDP6</accession>
<proteinExistence type="predicted"/>
<dbReference type="AlphaFoldDB" id="V6LDP6"/>
<evidence type="ECO:0000313" key="3">
    <source>
        <dbReference type="Proteomes" id="UP000018208"/>
    </source>
</evidence>
<reference evidence="2" key="2">
    <citation type="submission" date="2020-12" db="EMBL/GenBank/DDBJ databases">
        <title>New Spironucleus salmonicida genome in near-complete chromosomes.</title>
        <authorList>
            <person name="Xu F."/>
            <person name="Kurt Z."/>
            <person name="Jimenez-Gonzalez A."/>
            <person name="Astvaldsson A."/>
            <person name="Andersson J.O."/>
            <person name="Svard S.G."/>
        </authorList>
    </citation>
    <scope>NUCLEOTIDE SEQUENCE</scope>
    <source>
        <strain evidence="2">ATCC 50377</strain>
    </source>
</reference>
<evidence type="ECO:0000313" key="1">
    <source>
        <dbReference type="EMBL" id="EST41801.1"/>
    </source>
</evidence>
<evidence type="ECO:0000313" key="2">
    <source>
        <dbReference type="EMBL" id="KAH0573199.1"/>
    </source>
</evidence>
<keyword evidence="3" id="KW-1185">Reference proteome</keyword>
<dbReference type="EMBL" id="KI546167">
    <property type="protein sequence ID" value="EST41801.1"/>
    <property type="molecule type" value="Genomic_DNA"/>
</dbReference>
<gene>
    <name evidence="1" type="ORF">SS50377_18634</name>
    <name evidence="2" type="ORF">SS50377_25319</name>
</gene>
<dbReference type="VEuPathDB" id="GiardiaDB:SS50377_25319"/>
<name>V6LDP6_9EUKA</name>
<organism evidence="1">
    <name type="scientific">Spironucleus salmonicida</name>
    <dbReference type="NCBI Taxonomy" id="348837"/>
    <lineage>
        <taxon>Eukaryota</taxon>
        <taxon>Metamonada</taxon>
        <taxon>Diplomonadida</taxon>
        <taxon>Hexamitidae</taxon>
        <taxon>Hexamitinae</taxon>
        <taxon>Spironucleus</taxon>
    </lineage>
</organism>
<dbReference type="Proteomes" id="UP000018208">
    <property type="component" value="Unassembled WGS sequence"/>
</dbReference>
<sequence>MKKILKVSSQVKRSSTIDIKVKVQNIENDKLMVPQSNAQKALLDYLNTSDIRDVKKYSKQYLQLNNFMPLDDTFTISGAHSPKSQQVLTSQGLYSQLDETIEDD</sequence>
<protein>
    <submittedName>
        <fullName evidence="1">Uncharacterized protein</fullName>
    </submittedName>
</protein>